<feature type="compositionally biased region" description="Polar residues" evidence="2">
    <location>
        <begin position="2062"/>
        <end position="2072"/>
    </location>
</feature>
<dbReference type="EMBL" id="JAFHLR010000034">
    <property type="protein sequence ID" value="KAG5467746.1"/>
    <property type="molecule type" value="Genomic_DNA"/>
</dbReference>
<feature type="region of interest" description="Disordered" evidence="2">
    <location>
        <begin position="437"/>
        <end position="467"/>
    </location>
</feature>
<feature type="compositionally biased region" description="Low complexity" evidence="2">
    <location>
        <begin position="1531"/>
        <end position="1549"/>
    </location>
</feature>
<feature type="region of interest" description="Disordered" evidence="2">
    <location>
        <begin position="1509"/>
        <end position="1628"/>
    </location>
</feature>
<organism evidence="3 4">
    <name type="scientific">Leishmania orientalis</name>
    <dbReference type="NCBI Taxonomy" id="2249476"/>
    <lineage>
        <taxon>Eukaryota</taxon>
        <taxon>Discoba</taxon>
        <taxon>Euglenozoa</taxon>
        <taxon>Kinetoplastea</taxon>
        <taxon>Metakinetoplastina</taxon>
        <taxon>Trypanosomatida</taxon>
        <taxon>Trypanosomatidae</taxon>
        <taxon>Leishmaniinae</taxon>
        <taxon>Leishmania</taxon>
    </lineage>
</organism>
<feature type="compositionally biased region" description="Basic and acidic residues" evidence="2">
    <location>
        <begin position="437"/>
        <end position="454"/>
    </location>
</feature>
<feature type="compositionally biased region" description="Pro residues" evidence="2">
    <location>
        <begin position="259"/>
        <end position="269"/>
    </location>
</feature>
<feature type="region of interest" description="Disordered" evidence="2">
    <location>
        <begin position="1679"/>
        <end position="1703"/>
    </location>
</feature>
<feature type="coiled-coil region" evidence="1">
    <location>
        <begin position="888"/>
        <end position="988"/>
    </location>
</feature>
<feature type="compositionally biased region" description="Polar residues" evidence="2">
    <location>
        <begin position="2138"/>
        <end position="2167"/>
    </location>
</feature>
<feature type="compositionally biased region" description="Basic and acidic residues" evidence="2">
    <location>
        <begin position="2370"/>
        <end position="2380"/>
    </location>
</feature>
<accession>A0A836G4C6</accession>
<feature type="compositionally biased region" description="Low complexity" evidence="2">
    <location>
        <begin position="1480"/>
        <end position="1492"/>
    </location>
</feature>
<feature type="compositionally biased region" description="Polar residues" evidence="2">
    <location>
        <begin position="1976"/>
        <end position="2000"/>
    </location>
</feature>
<gene>
    <name evidence="3" type="ORF">LSCM4_00825</name>
</gene>
<feature type="compositionally biased region" description="Pro residues" evidence="2">
    <location>
        <begin position="509"/>
        <end position="519"/>
    </location>
</feature>
<evidence type="ECO:0000313" key="3">
    <source>
        <dbReference type="EMBL" id="KAG5467746.1"/>
    </source>
</evidence>
<feature type="region of interest" description="Disordered" evidence="2">
    <location>
        <begin position="631"/>
        <end position="753"/>
    </location>
</feature>
<protein>
    <submittedName>
        <fullName evidence="3">Uncharacterized protein</fullName>
    </submittedName>
</protein>
<name>A0A836G4C6_9TRYP</name>
<feature type="region of interest" description="Disordered" evidence="2">
    <location>
        <begin position="2053"/>
        <end position="2220"/>
    </location>
</feature>
<feature type="compositionally biased region" description="Low complexity" evidence="2">
    <location>
        <begin position="1603"/>
        <end position="1621"/>
    </location>
</feature>
<feature type="compositionally biased region" description="Basic and acidic residues" evidence="2">
    <location>
        <begin position="212"/>
        <end position="223"/>
    </location>
</feature>
<reference evidence="4" key="1">
    <citation type="journal article" date="2021" name="Microbiol. Resour. Announc.">
        <title>LGAAP: Leishmaniinae Genome Assembly and Annotation Pipeline.</title>
        <authorList>
            <person name="Almutairi H."/>
            <person name="Urbaniak M.D."/>
            <person name="Bates M.D."/>
            <person name="Jariyapan N."/>
            <person name="Kwakye-Nuako G."/>
            <person name="Thomaz-Soccol V."/>
            <person name="Al-Salem W.S."/>
            <person name="Dillon R.J."/>
            <person name="Bates P.A."/>
            <person name="Gatherer D."/>
        </authorList>
    </citation>
    <scope>NUCLEOTIDE SEQUENCE [LARGE SCALE GENOMIC DNA]</scope>
</reference>
<feature type="compositionally biased region" description="Low complexity" evidence="2">
    <location>
        <begin position="735"/>
        <end position="753"/>
    </location>
</feature>
<dbReference type="GeneID" id="92356832"/>
<dbReference type="KEGG" id="loi:92356832"/>
<feature type="region of interest" description="Disordered" evidence="2">
    <location>
        <begin position="255"/>
        <end position="379"/>
    </location>
</feature>
<feature type="region of interest" description="Disordered" evidence="2">
    <location>
        <begin position="41"/>
        <end position="236"/>
    </location>
</feature>
<dbReference type="Proteomes" id="UP000674143">
    <property type="component" value="Unassembled WGS sequence"/>
</dbReference>
<feature type="compositionally biased region" description="Basic and acidic residues" evidence="2">
    <location>
        <begin position="41"/>
        <end position="52"/>
    </location>
</feature>
<feature type="region of interest" description="Disordered" evidence="2">
    <location>
        <begin position="1437"/>
        <end position="1493"/>
    </location>
</feature>
<feature type="region of interest" description="Disordered" evidence="2">
    <location>
        <begin position="1902"/>
        <end position="2037"/>
    </location>
</feature>
<feature type="coiled-coil region" evidence="1">
    <location>
        <begin position="1032"/>
        <end position="1073"/>
    </location>
</feature>
<comment type="caution">
    <text evidence="3">The sequence shown here is derived from an EMBL/GenBank/DDBJ whole genome shotgun (WGS) entry which is preliminary data.</text>
</comment>
<sequence length="2421" mass="256019">MDSPSDQDLSGHQHARLLELEERQREIKRLCEEALREEEQHDQLFQHLEEHNTGAASSVGSLAGGGAGSVSGAAELHVRPVSPRTEAEPLDDLLTGEVQSFRDPNSIARASSTGSAAAVPWPRGLSSSNPRNASLDRPYTRLGNSYRPPTYPLPTMSAAQPPPPPRAMLYSTSRYPREEGNRAAAATTNRSIHPPTLSPPTSSPLRVSDTWWRGEEGAAERRSGSHFTAATCKPSDRVRASCGVHAAVAAFSAHAAPAPLSPPPPPPPPERSRSRSASYSIPLADPCRRSGARPHYSVPPPPPPASNATQATVSPFSARYSRALSARTGLSPPIHAASPPPPLPSRSSAPPLVSPDEATDDLPPPPPRTHRLAAASRDVKPTIASMYHRPRNFLNLGPSLPPPPSGAYTDQDDSSILFTTSTHDIARWGRRLSGVDALEKRDGHSGGSGHDRSKSAAQQPFSTRPGTKVDATLAEWCAPSVSAAPRLSVPYREAATRRGVEVVSRAPRSSPPPPPPPPTVSGVALFSSLARFSEGADEGESLPNRWETASLTPSLRSAEERRLRSYFAKPDGVVRSSAAVRKSYTSYSRQRVPASHNGVESAQATLLAVDGMAPFTSAPVAVRFDGSASAWQRTSGTGELPLQQPSVAIPPPTPLASSAPTATGAPPPAPAKSKPKTTALHPYGPEQEQSTSLSPPPEPGLRNTAARNGCDAPAPPSSALYTKHQRTIPSDPNGSRRSSTWGSSGASAAPAPHTSVAASASDYFDMGPEKEALLSLLQESTRRAPGSSLGAALPTTSHASSIPPGATSAVLANMVGGDQHDEKAHPYPPSASRVFARNQAQNFDTPPMMTTLPPHYDDPTKQHSYFNSSAGTSIRRGGGAKAATGGVRHENEMTAAQLQQKCDEAQSKAEALARHLVKAINDRKMLQDNVEQLEVLVEECNAEVGRLQQIVEEQHQDSVTSLGVQAALRAKEREVAVYEDEIRRLNVVLNGHLTRKAASERVAQDNVHHGMVVMGAEVEEAMTEVGMAHLAQREAEERASQLASELNTAVEQIQFLDERLAEMERAAAAARFQRMPARISEEHGADLANSNAAATHLSAAAHFAMPPDEETRHWPPEARRAMAQLVAQAEGLLLQNAEGERHASMRLQHMENTCSELQQHLRQRGEEAERVREACAQLRQEKSALQAVGNLWYQQLREVKEDAQLVSEMVRTAREDAEDVYVSSRVAEECAAAHRAAAAAASPLQPLPTSAPTNPETLKKASQFAQQVMRDFHAVSRFLSSLRTMNIGDQNGYQILQAIASGRTPAEGLYATSDDAATPKRLRELLSPNAASEAKRRVQEKKARVLRAVEQALIIDPVSTAAPPLPTSPDRPDERPSRHAAIMLGLPPRVGERPPPAESEEYEVPDALEDELVNDDEAEVEVVSSSLHPVRMGSQVLRDGSSGMVHSDVRQRPASDSVTALSHSQVPPTASTSEGRREPPALAASPSPAPFALDRKSSCNTLFMEGSEAPITASTSRPTAAKAAPVPLTPLPSVSRPLRLSSTPSQPQSEGREDDEEEVVVPSDKQSSPTPPSLHPILTADSMHIGGHGAGADADMSSVTLVSSPSMLQQTSQQQTAMAQQAPPPSSMLAVTATPPVDHVAEVNCSTIPSLSGIEMADHNEGASAAHRIVSVPLQVQAQQQDNSMPAAETSIVPPPSRLRSPTPEQLPAVWAEMHAEVTLLTSPLERPRPSQSFADEPPPRVVRDENSQPVHLGSQPKDRSTTARPPSTPHPDSLSGTRRGGEAGGVKEIVAPPLHTGRHRSSASNESNDDEATLFFREPPRGEVQEVAAERTPVPMQPQHHTPVEVSLISDEFAMLSRSACAAAVPLALAPGVSPKHTSVFDHEVDVEGRVPSAVLAGIRASPHPELPSKGSHTAASPAPVVAPISPEDSTAKKQSLSRGHCVVDDDDEPSLSFSAPPPPPTLPSSPKEHAKGGSESNALACTLSTEAPLSTTGQTRAIENTGGAADPIENAPHSPSFSSRDFAGPPLRALHQPRRSVASADCSGLTAVADTVAPPRLQRSAGSSQWTEAQPYQGIATPEPEVTAGAAAGLGQHSRGGSQSLAASVSLNHPLSAVTPALVEPRRPSPSARPVPAAAHTSSVTPGDPVSSTATTTEGPLTAQEQTSTVHEKAEASQAQSEVVMNVDDPLRSDGKLSANIPSSAPESRLPSIASTAAPSSPLRVLEELSGALNLPDEMPNNTLAHGENVVSVLVERLQAPPGHSRELSARTGSSAVPRRSPNEGAAPAPLPTANVDAPESNTLDLRRASPRPSPSIAEATTPDGNRSSSSPAAAQAPASTISTPRSGSAGRDGPASVWSSIPMEQPMSDEAAARRREDVARILKRIKMKNEQGRKACSEMGTPTSPTASELSSARLEDMESP</sequence>
<evidence type="ECO:0000256" key="1">
    <source>
        <dbReference type="SAM" id="Coils"/>
    </source>
</evidence>
<feature type="compositionally biased region" description="Polar residues" evidence="2">
    <location>
        <begin position="306"/>
        <end position="315"/>
    </location>
</feature>
<feature type="coiled-coil region" evidence="1">
    <location>
        <begin position="1161"/>
        <end position="1188"/>
    </location>
</feature>
<evidence type="ECO:0000256" key="2">
    <source>
        <dbReference type="SAM" id="MobiDB-lite"/>
    </source>
</evidence>
<feature type="compositionally biased region" description="Low complexity" evidence="2">
    <location>
        <begin position="2209"/>
        <end position="2220"/>
    </location>
</feature>
<dbReference type="RefSeq" id="XP_067059548.1">
    <property type="nucleotide sequence ID" value="XM_067202898.1"/>
</dbReference>
<proteinExistence type="predicted"/>
<feature type="compositionally biased region" description="Polar residues" evidence="2">
    <location>
        <begin position="2097"/>
        <end position="2111"/>
    </location>
</feature>
<feature type="compositionally biased region" description="Polar residues" evidence="2">
    <location>
        <begin position="1454"/>
        <end position="1473"/>
    </location>
</feature>
<reference evidence="4" key="2">
    <citation type="journal article" date="2021" name="Sci. Data">
        <title>Chromosome-scale genome sequencing, assembly and annotation of six genomes from subfamily Leishmaniinae.</title>
        <authorList>
            <person name="Almutairi H."/>
            <person name="Urbaniak M.D."/>
            <person name="Bates M.D."/>
            <person name="Jariyapan N."/>
            <person name="Kwakye-Nuako G."/>
            <person name="Thomaz Soccol V."/>
            <person name="Al-Salem W.S."/>
            <person name="Dillon R.J."/>
            <person name="Bates P.A."/>
            <person name="Gatherer D."/>
        </authorList>
    </citation>
    <scope>NUCLEOTIDE SEQUENCE [LARGE SCALE GENOMIC DNA]</scope>
</reference>
<evidence type="ECO:0000313" key="4">
    <source>
        <dbReference type="Proteomes" id="UP000674143"/>
    </source>
</evidence>
<feature type="compositionally biased region" description="Low complexity" evidence="2">
    <location>
        <begin position="1916"/>
        <end position="1928"/>
    </location>
</feature>
<keyword evidence="4" id="KW-1185">Reference proteome</keyword>
<feature type="compositionally biased region" description="Low complexity" evidence="2">
    <location>
        <begin position="655"/>
        <end position="664"/>
    </location>
</feature>
<keyword evidence="1" id="KW-0175">Coiled coil</keyword>
<feature type="compositionally biased region" description="Low complexity" evidence="2">
    <location>
        <begin position="345"/>
        <end position="355"/>
    </location>
</feature>
<feature type="compositionally biased region" description="Polar residues" evidence="2">
    <location>
        <begin position="2400"/>
        <end position="2411"/>
    </location>
</feature>
<feature type="region of interest" description="Disordered" evidence="2">
    <location>
        <begin position="2253"/>
        <end position="2421"/>
    </location>
</feature>
<feature type="region of interest" description="Disordered" evidence="2">
    <location>
        <begin position="500"/>
        <end position="522"/>
    </location>
</feature>
<feature type="compositionally biased region" description="Low complexity" evidence="2">
    <location>
        <begin position="2326"/>
        <end position="2338"/>
    </location>
</feature>
<feature type="compositionally biased region" description="Basic and acidic residues" evidence="2">
    <location>
        <begin position="1738"/>
        <end position="1747"/>
    </location>
</feature>
<feature type="compositionally biased region" description="Basic and acidic residues" evidence="2">
    <location>
        <begin position="2387"/>
        <end position="2396"/>
    </location>
</feature>
<feature type="compositionally biased region" description="Polar residues" evidence="2">
    <location>
        <begin position="456"/>
        <end position="465"/>
    </location>
</feature>
<feature type="region of interest" description="Disordered" evidence="2">
    <location>
        <begin position="1722"/>
        <end position="1812"/>
    </location>
</feature>
<feature type="compositionally biased region" description="Low complexity" evidence="2">
    <location>
        <begin position="2127"/>
        <end position="2137"/>
    </location>
</feature>